<evidence type="ECO:0000256" key="1">
    <source>
        <dbReference type="ARBA" id="ARBA00004496"/>
    </source>
</evidence>
<feature type="domain" description="PurM-like C-terminal" evidence="18">
    <location>
        <begin position="999"/>
        <end position="1125"/>
    </location>
</feature>
<dbReference type="GO" id="GO:0004642">
    <property type="term" value="F:phosphoribosylformylglycinamidine synthase activity"/>
    <property type="evidence" value="ECO:0000318"/>
    <property type="project" value="GO_Central"/>
</dbReference>
<reference evidence="22 24" key="2">
    <citation type="journal article" date="2013" name="Nature">
        <title>Insights into bilaterian evolution from three spiralian genomes.</title>
        <authorList>
            <person name="Simakov O."/>
            <person name="Marletaz F."/>
            <person name="Cho S.J."/>
            <person name="Edsinger-Gonzales E."/>
            <person name="Havlak P."/>
            <person name="Hellsten U."/>
            <person name="Kuo D.H."/>
            <person name="Larsson T."/>
            <person name="Lv J."/>
            <person name="Arendt D."/>
            <person name="Savage R."/>
            <person name="Osoegawa K."/>
            <person name="de Jong P."/>
            <person name="Grimwood J."/>
            <person name="Chapman J.A."/>
            <person name="Shapiro H."/>
            <person name="Aerts A."/>
            <person name="Otillar R.P."/>
            <person name="Terry A.Y."/>
            <person name="Boore J.L."/>
            <person name="Grigoriev I.V."/>
            <person name="Lindberg D.R."/>
            <person name="Seaver E.C."/>
            <person name="Weisblat D.A."/>
            <person name="Putnam N.H."/>
            <person name="Rokhsar D.S."/>
        </authorList>
    </citation>
    <scope>NUCLEOTIDE SEQUENCE</scope>
</reference>
<dbReference type="Pfam" id="PF18072">
    <property type="entry name" value="FGAR-AT_linker"/>
    <property type="match status" value="1"/>
</dbReference>
<dbReference type="Gene3D" id="3.40.50.880">
    <property type="match status" value="1"/>
</dbReference>
<dbReference type="FunFam" id="3.90.650.10:FF:000018">
    <property type="entry name" value="Phosphoribosylformylglycinamidine synthase"/>
    <property type="match status" value="1"/>
</dbReference>
<dbReference type="PANTHER" id="PTHR10099:SF1">
    <property type="entry name" value="PHOSPHORIBOSYLFORMYLGLYCINAMIDINE SYNTHASE"/>
    <property type="match status" value="1"/>
</dbReference>
<evidence type="ECO:0000259" key="21">
    <source>
        <dbReference type="Pfam" id="PF22689"/>
    </source>
</evidence>
<evidence type="ECO:0000313" key="22">
    <source>
        <dbReference type="EMBL" id="ESO08826.1"/>
    </source>
</evidence>
<evidence type="ECO:0000256" key="7">
    <source>
        <dbReference type="ARBA" id="ARBA00022723"/>
    </source>
</evidence>
<dbReference type="SUPFAM" id="SSF109736">
    <property type="entry name" value="FGAM synthase PurL, linker domain"/>
    <property type="match status" value="1"/>
</dbReference>
<dbReference type="InterPro" id="IPR036676">
    <property type="entry name" value="PurM-like_C_sf"/>
</dbReference>
<dbReference type="Gene3D" id="3.30.1330.10">
    <property type="entry name" value="PurM-like, N-terminal domain"/>
    <property type="match status" value="2"/>
</dbReference>
<sequence length="1481" mass="164335">MHIGSAWLGSAWNRMLSKVFQVHLSRLKLPEEFIVDDQNGCDVTLRSFIRWQRMHALLGLKLPKEFIVEDVRLRLAPVLEDNVGTGPHSTFCLCRMDDVSGQIHSIDACQMTVCAMEFEMVVLKYYQHPSLSGSESQRVLKKLKHGACLKDEVEVDAEFCYYVDCAAPLTATEESTLKWIIGCPFSTSKLNKTSHLFDKDGSFDVIEIGPRLNVSTAFSTNAVSICKSVGLKSIRRIEQSTRYLFKIQKHQIDQGNETGQITADNNPNNLNNDGYANSIRSKFIPLLHDRMTQMYYNAPVESFDLDIHPDPIFEIDLIREGRAALEQASSELGLSFDSWDLDFYTDLFVSKLNRNPTSVECFDLAQSNSEHCRHWFFKGKFFIDGQEMASSLLKIVMDTQMSTNQNNVIKFSDNSSAIKGFELYTLSPEDPYKSSVFVFTYPTYHHVEWHHSQVPQREPEAELEMCKQQVVGQRSLLVLLGTVLAVFTSLAGYDLPWETSQSATYPENLALPLNILIEASNGASDYGNKFGEPIICGFSRSFGLMDVGGERREWVKPIMFTGGVGSILDEHVHKMNPEIGMHVVKIGGPVMRIGVGGGCASSISCQSEERVELDFNAVQRGDAEMGEKMNRVVRGCVELGGRNPICSIHDQGAGGNGNVLKELCHPGGALIKLSAFELADATLSSLEVWTAEYQESNALLVKEEGLGLLKELGNREKCPVSVVGCITGDNKIKFVDDRVATFSTKEPQNKKIKMHIPTNQHPVDLDLDLILGNVPRKKYHVSRLPTNHKPIKLPADVDIFDLLKNVLKLPSVASKRFLTNKVDRSVTGLVAQQQCVGPLHTPLADVAVVALSHFNVKGAATSIGEQPIKMLVDASCGARMTVGEALTNLSFAYVGDIKDVKCSANWMWPAKLPGEDARIYEACVAMAKVMGQLGVAVDGGKDSLSMSAKVDKQVVKSPGSLVVSAYAACPDIYLIVTPDLKVPERKGHLFYVPLTPGKHRLGGSALAQCLGCVGDESPDLEFPELFVNVFAVMQELVKDDRISAGHDVSDGGLLTCVLEMAFAGNCGLDVNFEDLRCQGDCNVSQSMVEFLFAEELGYVIEVSANHVTEVTSKFKDVGASCIPIGCSLPNLDVTIKYNNSAIVSSSTPLLRDIWEETSHQLELLQCEADSAHSQRNWLLEAKPPRYRLTFDMNSILFYDVGHEFKVAVIREEGSNGDREMAAALVLAGFQVYDVNMQDLLNGSVKLTDFRGAVFVGGFSYADVFGSGKGWATSIKFNDDVRRQFEIFAQRPNTFSLGVCNGCQLMTYLGWVGTDVNNKENEIEQSIMLERNASNRYESRFVSVRVGETPSIMMRGLEAAILGVWVAHGEGRFSFRNEKAYQAAYDNRLFSLRYVDETGSPTQTYPLNPNGSRDAIAGICSYDGRHLAMMPHPERSVFTWQWPWKDETFAVGRRWGIDMMENINVSPWLCMFKNAYIWCCHS</sequence>
<keyword evidence="5" id="KW-0963">Cytoplasm</keyword>
<evidence type="ECO:0000256" key="14">
    <source>
        <dbReference type="ARBA" id="ARBA00032632"/>
    </source>
</evidence>
<dbReference type="GO" id="GO:0005737">
    <property type="term" value="C:cytoplasm"/>
    <property type="evidence" value="ECO:0000318"/>
    <property type="project" value="GO_Central"/>
</dbReference>
<evidence type="ECO:0000256" key="11">
    <source>
        <dbReference type="ARBA" id="ARBA00022842"/>
    </source>
</evidence>
<dbReference type="FunFam" id="3.90.650.10:FF:000050">
    <property type="entry name" value="Uncharacterized protein"/>
    <property type="match status" value="1"/>
</dbReference>
<evidence type="ECO:0000256" key="9">
    <source>
        <dbReference type="ARBA" id="ARBA00022755"/>
    </source>
</evidence>
<dbReference type="Gene3D" id="3.90.650.10">
    <property type="entry name" value="PurM-like C-terminal domain"/>
    <property type="match status" value="2"/>
</dbReference>
<keyword evidence="8" id="KW-0547">Nucleotide-binding</keyword>
<dbReference type="KEGG" id="hro:HELRODRAFT_190628"/>
<dbReference type="InterPro" id="IPR041609">
    <property type="entry name" value="PurL_linker"/>
</dbReference>
<dbReference type="FunFam" id="1.10.8.750:FF:000001">
    <property type="entry name" value="Putative phosphoribosylformylglycinamidine synthase"/>
    <property type="match status" value="1"/>
</dbReference>
<proteinExistence type="inferred from homology"/>
<dbReference type="EMBL" id="AMQM01003076">
    <property type="status" value="NOT_ANNOTATED_CDS"/>
    <property type="molecule type" value="Genomic_DNA"/>
</dbReference>
<dbReference type="CTD" id="20211653"/>
<reference evidence="24" key="1">
    <citation type="submission" date="2012-12" db="EMBL/GenBank/DDBJ databases">
        <authorList>
            <person name="Hellsten U."/>
            <person name="Grimwood J."/>
            <person name="Chapman J.A."/>
            <person name="Shapiro H."/>
            <person name="Aerts A."/>
            <person name="Otillar R.P."/>
            <person name="Terry A.Y."/>
            <person name="Boore J.L."/>
            <person name="Simakov O."/>
            <person name="Marletaz F."/>
            <person name="Cho S.-J."/>
            <person name="Edsinger-Gonzales E."/>
            <person name="Havlak P."/>
            <person name="Kuo D.-H."/>
            <person name="Larsson T."/>
            <person name="Lv J."/>
            <person name="Arendt D."/>
            <person name="Savage R."/>
            <person name="Osoegawa K."/>
            <person name="de Jong P."/>
            <person name="Lindberg D.R."/>
            <person name="Seaver E.C."/>
            <person name="Weisblat D.A."/>
            <person name="Putnam N.H."/>
            <person name="Grigoriev I.V."/>
            <person name="Rokhsar D.S."/>
        </authorList>
    </citation>
    <scope>NUCLEOTIDE SEQUENCE</scope>
</reference>
<keyword evidence="24" id="KW-1185">Reference proteome</keyword>
<evidence type="ECO:0000259" key="19">
    <source>
        <dbReference type="Pfam" id="PF18072"/>
    </source>
</evidence>
<evidence type="ECO:0000256" key="3">
    <source>
        <dbReference type="ARBA" id="ARBA00008608"/>
    </source>
</evidence>
<evidence type="ECO:0000256" key="16">
    <source>
        <dbReference type="ARBA" id="ARBA00057317"/>
    </source>
</evidence>
<dbReference type="RefSeq" id="XP_009012848.1">
    <property type="nucleotide sequence ID" value="XM_009014600.1"/>
</dbReference>
<keyword evidence="9" id="KW-0658">Purine biosynthesis</keyword>
<dbReference type="FunFam" id="3.30.1330.10:FF:000007">
    <property type="entry name" value="Phosphoribosylformylglycinamidine synthase, putative"/>
    <property type="match status" value="1"/>
</dbReference>
<dbReference type="GeneID" id="20211653"/>
<dbReference type="STRING" id="6412.T1FS56"/>
<dbReference type="PROSITE" id="PS51273">
    <property type="entry name" value="GATASE_TYPE_1"/>
    <property type="match status" value="1"/>
</dbReference>
<evidence type="ECO:0000256" key="13">
    <source>
        <dbReference type="ARBA" id="ARBA00029823"/>
    </source>
</evidence>
<dbReference type="GO" id="GO:0006189">
    <property type="term" value="P:'de novo' IMP biosynthetic process"/>
    <property type="evidence" value="ECO:0007669"/>
    <property type="project" value="UniProtKB-UniPathway"/>
</dbReference>
<dbReference type="GO" id="GO:0005524">
    <property type="term" value="F:ATP binding"/>
    <property type="evidence" value="ECO:0007669"/>
    <property type="project" value="UniProtKB-KW"/>
</dbReference>
<evidence type="ECO:0000256" key="6">
    <source>
        <dbReference type="ARBA" id="ARBA00022598"/>
    </source>
</evidence>
<evidence type="ECO:0000256" key="17">
    <source>
        <dbReference type="ARBA" id="ARBA00071729"/>
    </source>
</evidence>
<feature type="domain" description="FGAR-AT PurM N-terminal-like" evidence="21">
    <location>
        <begin position="814"/>
        <end position="968"/>
    </location>
</feature>
<feature type="domain" description="Phosphoribosylformylglycinamidine synthase linker" evidence="19">
    <location>
        <begin position="325"/>
        <end position="374"/>
    </location>
</feature>
<evidence type="ECO:0000256" key="12">
    <source>
        <dbReference type="ARBA" id="ARBA00022962"/>
    </source>
</evidence>
<gene>
    <name evidence="23" type="primary">20211653</name>
    <name evidence="22" type="ORF">HELRODRAFT_190628</name>
</gene>
<dbReference type="InterPro" id="IPR036921">
    <property type="entry name" value="PurM-like_N_sf"/>
</dbReference>
<name>T1FS56_HELRO</name>
<accession>T1FS56</accession>
<feature type="domain" description="Phosphoribosylformylglycinamidine synthase N-terminal" evidence="20">
    <location>
        <begin position="158"/>
        <end position="298"/>
    </location>
</feature>
<comment type="catalytic activity">
    <reaction evidence="15">
        <text>N(2)-formyl-N(1)-(5-phospho-beta-D-ribosyl)glycinamide + L-glutamine + ATP + H2O = 2-formamido-N(1)-(5-O-phospho-beta-D-ribosyl)acetamidine + L-glutamate + ADP + phosphate + H(+)</text>
        <dbReference type="Rhea" id="RHEA:17129"/>
        <dbReference type="ChEBI" id="CHEBI:15377"/>
        <dbReference type="ChEBI" id="CHEBI:15378"/>
        <dbReference type="ChEBI" id="CHEBI:29985"/>
        <dbReference type="ChEBI" id="CHEBI:30616"/>
        <dbReference type="ChEBI" id="CHEBI:43474"/>
        <dbReference type="ChEBI" id="CHEBI:58359"/>
        <dbReference type="ChEBI" id="CHEBI:147286"/>
        <dbReference type="ChEBI" id="CHEBI:147287"/>
        <dbReference type="ChEBI" id="CHEBI:456216"/>
        <dbReference type="EC" id="6.3.5.3"/>
    </reaction>
</comment>
<dbReference type="Pfam" id="PF22689">
    <property type="entry name" value="FGAR-AT_PurM_N-like"/>
    <property type="match status" value="1"/>
</dbReference>
<keyword evidence="10" id="KW-0067">ATP-binding</keyword>
<evidence type="ECO:0000256" key="2">
    <source>
        <dbReference type="ARBA" id="ARBA00004920"/>
    </source>
</evidence>
<organism evidence="23 24">
    <name type="scientific">Helobdella robusta</name>
    <name type="common">Californian leech</name>
    <dbReference type="NCBI Taxonomy" id="6412"/>
    <lineage>
        <taxon>Eukaryota</taxon>
        <taxon>Metazoa</taxon>
        <taxon>Spiralia</taxon>
        <taxon>Lophotrochozoa</taxon>
        <taxon>Annelida</taxon>
        <taxon>Clitellata</taxon>
        <taxon>Hirudinea</taxon>
        <taxon>Rhynchobdellida</taxon>
        <taxon>Glossiphoniidae</taxon>
        <taxon>Helobdella</taxon>
    </lineage>
</organism>
<keyword evidence="7" id="KW-0479">Metal-binding</keyword>
<dbReference type="InterPro" id="IPR010073">
    <property type="entry name" value="PurL_large"/>
</dbReference>
<dbReference type="CDD" id="cd01740">
    <property type="entry name" value="GATase1_FGAR_AT"/>
    <property type="match status" value="1"/>
</dbReference>
<dbReference type="FunCoup" id="T1FS56">
    <property type="interactions" value="1671"/>
</dbReference>
<dbReference type="SUPFAM" id="SSF52317">
    <property type="entry name" value="Class I glutamine amidotransferase-like"/>
    <property type="match status" value="1"/>
</dbReference>
<keyword evidence="11" id="KW-0460">Magnesium</keyword>
<dbReference type="SUPFAM" id="SSF55326">
    <property type="entry name" value="PurM N-terminal domain-like"/>
    <property type="match status" value="2"/>
</dbReference>
<evidence type="ECO:0000313" key="24">
    <source>
        <dbReference type="Proteomes" id="UP000015101"/>
    </source>
</evidence>
<dbReference type="SMART" id="SM01211">
    <property type="entry name" value="GATase_5"/>
    <property type="match status" value="1"/>
</dbReference>
<comment type="pathway">
    <text evidence="2">Purine metabolism; IMP biosynthesis via de novo pathway; 5-amino-1-(5-phospho-D-ribosyl)imidazole from N(2)-formyl-N(1)-(5-phospho-D-ribosyl)glycinamide: step 1/2.</text>
</comment>
<keyword evidence="6" id="KW-0436">Ligase</keyword>
<dbReference type="InParanoid" id="T1FS56"/>
<dbReference type="GO" id="GO:0046872">
    <property type="term" value="F:metal ion binding"/>
    <property type="evidence" value="ECO:0007669"/>
    <property type="project" value="UniProtKB-KW"/>
</dbReference>
<protein>
    <recommendedName>
        <fullName evidence="17">Phosphoribosylformylglycinamidine synthase</fullName>
        <ecNumber evidence="4">6.3.5.3</ecNumber>
    </recommendedName>
    <alternativeName>
        <fullName evidence="14">Formylglycinamide ribonucleotide amidotransferase</fullName>
    </alternativeName>
    <alternativeName>
        <fullName evidence="13">Formylglycinamide ribotide amidotransferase</fullName>
    </alternativeName>
</protein>
<dbReference type="NCBIfam" id="TIGR01735">
    <property type="entry name" value="FGAM_synt"/>
    <property type="match status" value="1"/>
</dbReference>
<comment type="subcellular location">
    <subcellularLocation>
        <location evidence="1">Cytoplasm</location>
    </subcellularLocation>
</comment>
<dbReference type="OMA" id="LSANWMW"/>
<evidence type="ECO:0000256" key="8">
    <source>
        <dbReference type="ARBA" id="ARBA00022741"/>
    </source>
</evidence>
<dbReference type="Pfam" id="PF02769">
    <property type="entry name" value="AIRS_C"/>
    <property type="match status" value="2"/>
</dbReference>
<dbReference type="SUPFAM" id="SSF82697">
    <property type="entry name" value="PurS-like"/>
    <property type="match status" value="1"/>
</dbReference>
<evidence type="ECO:0000256" key="4">
    <source>
        <dbReference type="ARBA" id="ARBA00012747"/>
    </source>
</evidence>
<dbReference type="CDD" id="cd02204">
    <property type="entry name" value="PurL_repeat2"/>
    <property type="match status" value="1"/>
</dbReference>
<dbReference type="InterPro" id="IPR040707">
    <property type="entry name" value="FGAR-AT_N"/>
</dbReference>
<dbReference type="OrthoDB" id="6666987at2759"/>
<dbReference type="EC" id="6.3.5.3" evidence="4"/>
<dbReference type="EnsemblMetazoa" id="HelroT190628">
    <property type="protein sequence ID" value="HelroP190628"/>
    <property type="gene ID" value="HelroG190628"/>
</dbReference>
<evidence type="ECO:0000313" key="23">
    <source>
        <dbReference type="EnsemblMetazoa" id="HelroP190628"/>
    </source>
</evidence>
<dbReference type="InterPro" id="IPR055181">
    <property type="entry name" value="FGAR-AT_PurM_N-like"/>
</dbReference>
<dbReference type="GO" id="GO:0006164">
    <property type="term" value="P:purine nucleotide biosynthetic process"/>
    <property type="evidence" value="ECO:0000318"/>
    <property type="project" value="GO_Central"/>
</dbReference>
<keyword evidence="12" id="KW-0315">Glutamine amidotransferase</keyword>
<evidence type="ECO:0000259" key="20">
    <source>
        <dbReference type="Pfam" id="PF18076"/>
    </source>
</evidence>
<feature type="domain" description="PurM-like C-terminal" evidence="18">
    <location>
        <begin position="580"/>
        <end position="735"/>
    </location>
</feature>
<comment type="function">
    <text evidence="16">Phosphoribosylformylglycinamidine synthase involved in the purines biosynthetic pathway. Catalyzes the ATP-dependent conversion of formylglycinamide ribonucleotide (FGAR) and glutamine to yield formylglycinamidine ribonucleotide (FGAM) and glutamate.</text>
</comment>
<evidence type="ECO:0000259" key="18">
    <source>
        <dbReference type="Pfam" id="PF02769"/>
    </source>
</evidence>
<dbReference type="NCBIfam" id="NF003672">
    <property type="entry name" value="PRK05297.1"/>
    <property type="match status" value="1"/>
</dbReference>
<dbReference type="InterPro" id="IPR036604">
    <property type="entry name" value="PurS-like_sf"/>
</dbReference>
<dbReference type="FunFam" id="3.30.1330.10:FF:000026">
    <property type="entry name" value="phosphoribosylformylglycinamidine synthase"/>
    <property type="match status" value="1"/>
</dbReference>
<reference evidence="23" key="3">
    <citation type="submission" date="2015-06" db="UniProtKB">
        <authorList>
            <consortium name="EnsemblMetazoa"/>
        </authorList>
    </citation>
    <scope>IDENTIFICATION</scope>
</reference>
<evidence type="ECO:0000256" key="10">
    <source>
        <dbReference type="ARBA" id="ARBA00022840"/>
    </source>
</evidence>
<evidence type="ECO:0000256" key="5">
    <source>
        <dbReference type="ARBA" id="ARBA00022490"/>
    </source>
</evidence>
<dbReference type="HOGENOM" id="CLU_001031_0_2_1"/>
<dbReference type="UniPathway" id="UPA00074">
    <property type="reaction ID" value="UER00128"/>
</dbReference>
<comment type="similarity">
    <text evidence="3">In the N-terminal section; belongs to the FGAMS family.</text>
</comment>
<dbReference type="eggNOG" id="KOG1907">
    <property type="taxonomic scope" value="Eukaryota"/>
</dbReference>
<dbReference type="EMBL" id="KB096023">
    <property type="protein sequence ID" value="ESO08826.1"/>
    <property type="molecule type" value="Genomic_DNA"/>
</dbReference>
<dbReference type="Pfam" id="PF13507">
    <property type="entry name" value="GATase_5"/>
    <property type="match status" value="1"/>
</dbReference>
<dbReference type="Pfam" id="PF18076">
    <property type="entry name" value="FGAR-AT_N"/>
    <property type="match status" value="1"/>
</dbReference>
<evidence type="ECO:0000256" key="15">
    <source>
        <dbReference type="ARBA" id="ARBA00052585"/>
    </source>
</evidence>
<dbReference type="InterPro" id="IPR029062">
    <property type="entry name" value="Class_I_gatase-like"/>
</dbReference>
<dbReference type="PANTHER" id="PTHR10099">
    <property type="entry name" value="PHOSPHORIBOSYLFORMYLGLYCINAMIDINE SYNTHASE"/>
    <property type="match status" value="1"/>
</dbReference>
<dbReference type="SUPFAM" id="SSF56042">
    <property type="entry name" value="PurM C-terminal domain-like"/>
    <property type="match status" value="2"/>
</dbReference>
<dbReference type="InterPro" id="IPR010918">
    <property type="entry name" value="PurM-like_C_dom"/>
</dbReference>
<dbReference type="Gene3D" id="1.10.8.750">
    <property type="entry name" value="Phosphoribosylformylglycinamidine synthase, linker domain"/>
    <property type="match status" value="1"/>
</dbReference>
<dbReference type="Proteomes" id="UP000015101">
    <property type="component" value="Unassembled WGS sequence"/>
</dbReference>